<comment type="caution">
    <text evidence="1">The sequence shown here is derived from an EMBL/GenBank/DDBJ whole genome shotgun (WGS) entry which is preliminary data.</text>
</comment>
<gene>
    <name evidence="1" type="ORF">LCGC14_1775890</name>
</gene>
<dbReference type="AlphaFoldDB" id="A0A0F9JBU4"/>
<sequence>MCRHPMTVESSWRIVADGSVSPPYNHHETIREGLALAKEHGVLTPDARLQGIADEWNKVEEKRSHRNHIHLLWPDLFSLLDALTKENET</sequence>
<reference evidence="1" key="1">
    <citation type="journal article" date="2015" name="Nature">
        <title>Complex archaea that bridge the gap between prokaryotes and eukaryotes.</title>
        <authorList>
            <person name="Spang A."/>
            <person name="Saw J.H."/>
            <person name="Jorgensen S.L."/>
            <person name="Zaremba-Niedzwiedzka K."/>
            <person name="Martijn J."/>
            <person name="Lind A.E."/>
            <person name="van Eijk R."/>
            <person name="Schleper C."/>
            <person name="Guy L."/>
            <person name="Ettema T.J."/>
        </authorList>
    </citation>
    <scope>NUCLEOTIDE SEQUENCE</scope>
</reference>
<evidence type="ECO:0000313" key="1">
    <source>
        <dbReference type="EMBL" id="KKM03291.1"/>
    </source>
</evidence>
<name>A0A0F9JBU4_9ZZZZ</name>
<organism evidence="1">
    <name type="scientific">marine sediment metagenome</name>
    <dbReference type="NCBI Taxonomy" id="412755"/>
    <lineage>
        <taxon>unclassified sequences</taxon>
        <taxon>metagenomes</taxon>
        <taxon>ecological metagenomes</taxon>
    </lineage>
</organism>
<dbReference type="EMBL" id="LAZR01016718">
    <property type="protein sequence ID" value="KKM03291.1"/>
    <property type="molecule type" value="Genomic_DNA"/>
</dbReference>
<accession>A0A0F9JBU4</accession>
<protein>
    <submittedName>
        <fullName evidence="1">Uncharacterized protein</fullName>
    </submittedName>
</protein>
<proteinExistence type="predicted"/>